<feature type="region of interest" description="Disordered" evidence="15">
    <location>
        <begin position="127"/>
        <end position="148"/>
    </location>
</feature>
<evidence type="ECO:0000256" key="12">
    <source>
        <dbReference type="ARBA" id="ARBA00022918"/>
    </source>
</evidence>
<dbReference type="GO" id="GO:0004523">
    <property type="term" value="F:RNA-DNA hybrid ribonuclease activity"/>
    <property type="evidence" value="ECO:0007669"/>
    <property type="project" value="UniProtKB-EC"/>
</dbReference>
<dbReference type="InterPro" id="IPR051320">
    <property type="entry name" value="Viral_Replic_Matur_Polypro"/>
</dbReference>
<evidence type="ECO:0000259" key="17">
    <source>
        <dbReference type="PROSITE" id="PS50878"/>
    </source>
</evidence>
<keyword evidence="8" id="KW-0378">Hydrolase</keyword>
<dbReference type="PROSITE" id="PS50175">
    <property type="entry name" value="ASP_PROT_RETROV"/>
    <property type="match status" value="1"/>
</dbReference>
<proteinExistence type="inferred from homology"/>
<dbReference type="InParanoid" id="A0A6P8RFB7"/>
<keyword evidence="13" id="KW-0546">Nucleotide metabolism</keyword>
<dbReference type="EC" id="3.1.26.4" evidence="3"/>
<gene>
    <name evidence="21" type="primary">LOC117360394</name>
</gene>
<dbReference type="Pfam" id="PF00665">
    <property type="entry name" value="rve"/>
    <property type="match status" value="1"/>
</dbReference>
<keyword evidence="12" id="KW-0695">RNA-directed DNA polymerase</keyword>
<dbReference type="InterPro" id="IPR008181">
    <property type="entry name" value="dUTPase"/>
</dbReference>
<keyword evidence="5" id="KW-0548">Nucleotidyltransferase</keyword>
<dbReference type="InterPro" id="IPR001969">
    <property type="entry name" value="Aspartic_peptidase_AS"/>
</dbReference>
<dbReference type="InterPro" id="IPR041577">
    <property type="entry name" value="RT_RNaseH_2"/>
</dbReference>
<dbReference type="Gene3D" id="2.70.40.10">
    <property type="match status" value="1"/>
</dbReference>
<dbReference type="InterPro" id="IPR012337">
    <property type="entry name" value="RNaseH-like_sf"/>
</dbReference>
<keyword evidence="7" id="KW-0255">Endonuclease</keyword>
<protein>
    <recommendedName>
        <fullName evidence="3">ribonuclease H</fullName>
        <ecNumber evidence="3">3.1.26.4</ecNumber>
    </recommendedName>
</protein>
<evidence type="ECO:0000259" key="16">
    <source>
        <dbReference type="PROSITE" id="PS50175"/>
    </source>
</evidence>
<dbReference type="GO" id="GO:0006310">
    <property type="term" value="P:DNA recombination"/>
    <property type="evidence" value="ECO:0007669"/>
    <property type="project" value="UniProtKB-KW"/>
</dbReference>
<evidence type="ECO:0000256" key="15">
    <source>
        <dbReference type="SAM" id="MobiDB-lite"/>
    </source>
</evidence>
<feature type="domain" description="RNase H type-1" evidence="18">
    <location>
        <begin position="1035"/>
        <end position="1179"/>
    </location>
</feature>
<dbReference type="InterPro" id="IPR043128">
    <property type="entry name" value="Rev_trsase/Diguanyl_cyclase"/>
</dbReference>
<feature type="domain" description="Peptidase A2" evidence="16">
    <location>
        <begin position="471"/>
        <end position="541"/>
    </location>
</feature>
<dbReference type="Pfam" id="PF17919">
    <property type="entry name" value="RT_RNaseH_2"/>
    <property type="match status" value="1"/>
</dbReference>
<dbReference type="Pfam" id="PF00075">
    <property type="entry name" value="RNase_H"/>
    <property type="match status" value="1"/>
</dbReference>
<dbReference type="CDD" id="cd07557">
    <property type="entry name" value="trimeric_dUTPase"/>
    <property type="match status" value="1"/>
</dbReference>
<evidence type="ECO:0000256" key="7">
    <source>
        <dbReference type="ARBA" id="ARBA00022759"/>
    </source>
</evidence>
<dbReference type="GO" id="GO:0004170">
    <property type="term" value="F:dUTP diphosphatase activity"/>
    <property type="evidence" value="ECO:0007669"/>
    <property type="project" value="InterPro"/>
</dbReference>
<keyword evidence="10" id="KW-0694">RNA-binding</keyword>
<dbReference type="Gene3D" id="3.10.10.10">
    <property type="entry name" value="HIV Type 1 Reverse Transcriptase, subunit A, domain 1"/>
    <property type="match status" value="1"/>
</dbReference>
<dbReference type="GO" id="GO:0003723">
    <property type="term" value="F:RNA binding"/>
    <property type="evidence" value="ECO:0007669"/>
    <property type="project" value="UniProtKB-KW"/>
</dbReference>
<dbReference type="InterPro" id="IPR021109">
    <property type="entry name" value="Peptidase_aspartic_dom_sf"/>
</dbReference>
<dbReference type="Gene3D" id="3.30.420.10">
    <property type="entry name" value="Ribonuclease H-like superfamily/Ribonuclease H"/>
    <property type="match status" value="2"/>
</dbReference>
<keyword evidence="6" id="KW-0540">Nuclease</keyword>
<dbReference type="GO" id="GO:0015074">
    <property type="term" value="P:DNA integration"/>
    <property type="evidence" value="ECO:0007669"/>
    <property type="project" value="UniProtKB-KW"/>
</dbReference>
<dbReference type="RefSeq" id="XP_033799996.1">
    <property type="nucleotide sequence ID" value="XM_033944105.1"/>
</dbReference>
<keyword evidence="9" id="KW-0460">Magnesium</keyword>
<keyword evidence="14" id="KW-0233">DNA recombination</keyword>
<dbReference type="InterPro" id="IPR029054">
    <property type="entry name" value="dUTPase-like"/>
</dbReference>
<evidence type="ECO:0000313" key="21">
    <source>
        <dbReference type="RefSeq" id="XP_033799996.1"/>
    </source>
</evidence>
<organism evidence="20 21">
    <name type="scientific">Geotrypetes seraphini</name>
    <name type="common">Gaboon caecilian</name>
    <name type="synonym">Caecilia seraphini</name>
    <dbReference type="NCBI Taxonomy" id="260995"/>
    <lineage>
        <taxon>Eukaryota</taxon>
        <taxon>Metazoa</taxon>
        <taxon>Chordata</taxon>
        <taxon>Craniata</taxon>
        <taxon>Vertebrata</taxon>
        <taxon>Euteleostomi</taxon>
        <taxon>Amphibia</taxon>
        <taxon>Gymnophiona</taxon>
        <taxon>Geotrypetes</taxon>
    </lineage>
</organism>
<dbReference type="GO" id="GO:0003964">
    <property type="term" value="F:RNA-directed DNA polymerase activity"/>
    <property type="evidence" value="ECO:0007669"/>
    <property type="project" value="UniProtKB-KW"/>
</dbReference>
<evidence type="ECO:0000256" key="3">
    <source>
        <dbReference type="ARBA" id="ARBA00012180"/>
    </source>
</evidence>
<dbReference type="InterPro" id="IPR001584">
    <property type="entry name" value="Integrase_cat-core"/>
</dbReference>
<dbReference type="GO" id="GO:0006226">
    <property type="term" value="P:dUMP biosynthetic process"/>
    <property type="evidence" value="ECO:0007669"/>
    <property type="project" value="UniProtKB-UniPathway"/>
</dbReference>
<evidence type="ECO:0000256" key="8">
    <source>
        <dbReference type="ARBA" id="ARBA00022801"/>
    </source>
</evidence>
<dbReference type="OrthoDB" id="9950135at2759"/>
<dbReference type="InterPro" id="IPR000477">
    <property type="entry name" value="RT_dom"/>
</dbReference>
<dbReference type="Gene3D" id="3.30.70.270">
    <property type="match status" value="2"/>
</dbReference>
<accession>A0A6P8RFB7</accession>
<dbReference type="PROSITE" id="PS50994">
    <property type="entry name" value="INTEGRASE"/>
    <property type="match status" value="1"/>
</dbReference>
<dbReference type="InterPro" id="IPR043502">
    <property type="entry name" value="DNA/RNA_pol_sf"/>
</dbReference>
<evidence type="ECO:0000256" key="5">
    <source>
        <dbReference type="ARBA" id="ARBA00022695"/>
    </source>
</evidence>
<feature type="domain" description="Reverse transcriptase" evidence="17">
    <location>
        <begin position="607"/>
        <end position="791"/>
    </location>
</feature>
<dbReference type="GO" id="GO:0006508">
    <property type="term" value="P:proteolysis"/>
    <property type="evidence" value="ECO:0007669"/>
    <property type="project" value="InterPro"/>
</dbReference>
<dbReference type="PROSITE" id="PS50878">
    <property type="entry name" value="RT_POL"/>
    <property type="match status" value="1"/>
</dbReference>
<comment type="pathway">
    <text evidence="1">Pyrimidine metabolism; dUMP biosynthesis; dUMP from dCTP (dUTP route): step 2/2.</text>
</comment>
<dbReference type="Gene3D" id="2.40.70.10">
    <property type="entry name" value="Acid Proteases"/>
    <property type="match status" value="1"/>
</dbReference>
<evidence type="ECO:0000256" key="4">
    <source>
        <dbReference type="ARBA" id="ARBA00022679"/>
    </source>
</evidence>
<dbReference type="PANTHER" id="PTHR33064:SF29">
    <property type="entry name" value="PEPTIDASE A2 DOMAIN-CONTAINING PROTEIN-RELATED"/>
    <property type="match status" value="1"/>
</dbReference>
<evidence type="ECO:0000259" key="18">
    <source>
        <dbReference type="PROSITE" id="PS50879"/>
    </source>
</evidence>
<dbReference type="KEGG" id="gsh:117360394"/>
<dbReference type="PROSITE" id="PS50879">
    <property type="entry name" value="RNASE_H_1"/>
    <property type="match status" value="1"/>
</dbReference>
<dbReference type="Pfam" id="PF00077">
    <property type="entry name" value="RVP"/>
    <property type="match status" value="1"/>
</dbReference>
<dbReference type="SUPFAM" id="SSF51283">
    <property type="entry name" value="dUTPase-like"/>
    <property type="match status" value="1"/>
</dbReference>
<evidence type="ECO:0000313" key="20">
    <source>
        <dbReference type="Proteomes" id="UP000515159"/>
    </source>
</evidence>
<dbReference type="GO" id="GO:0046081">
    <property type="term" value="P:dUTP catabolic process"/>
    <property type="evidence" value="ECO:0007669"/>
    <property type="project" value="InterPro"/>
</dbReference>
<sequence length="1597" mass="181267">MEAFNIPEAKESKAGLQQCQSVFFDSSSVVHHEYAQHGTTITKGYYQEFLHYLRNTTTTASTQTDEIDQLDGDSLRELMSLREEVKRLRSIREDETFIDEVIQELSQITEQEPGKIILKTPKLTKPTTLAPTTGVQEEDGDADSWQLGSPTSTPLITLRNRFQILQEGPASEAQEVNIQTAPVPETTDQLPSKKRRVKITKGKEREGISRRGWMILAAWRKLHEAKHELQSKLGELEKKMCEQQNAITMLQCQNKLLMDKVNTYQNVAEKAAVRCAQYKYKKRRGKVSAKKVRTLLSHPPDDWDPDKWDGDIWDSNSNTSEEDICNEGKQAESLEAKPVRRRRLQGNLQTGENLTRNDVMEDFTQQEVMDIMARFTQRPGEPLIQWVIRVQELGTAGIMLDATDAPKFVRISQEAAVQDALREDPDPTNYNQWSLLEVIGECQASVLAWTKLEQRPHVEVNIYWKSGEQKVQALVDTGAEASIIYGNPKKFRGPRIQIAGLGGKIIQAVQTKLRLKIGQLPIWEYTVLITEIPEYIIGIDILKGLTLQLSDGIYSFGKSPAIPIRSVVVGKLPVPIVVPISTKIVNMKQYRIPGGHEEITNTIQDLVKAGVIKTVTSAFNNPVWPVHKADGSWRMTVDYRELNKHTPPLSAAVPDMITLVEQIQSRTGTWYAVIDLANAFFSIPIVEQCQEQFAFTWQGRQYTFTRLPQGYLHSPTFCHKIIAEHLDNCTLPEGVELSHYIDDILIQGNTEKEVADALALVVETMRQAGWEINPKKVQGPAQTVVFLGIKWSKGCREVIEKVKQKIVNFPSPQSKKQTQAFIGLFGFWRQHIPHLGQILSPLYKITRKKYDFVWTEHEEQAFQRAKEAIQQAMNLWPLKEGPVELQVSVQERYANWSLWQKQAGRRVPLGFWNRTLPETGTRYTPFERQLLACYWALVATEQLTIGHEVMIRPEIPIMTWIMSDPKTHRIGHAQEQSIIKWKWYIQQRAKSGLHGVTMLHEKVFNVPTEDTPMQVDDICESPIRWGRTYQELTETQQKHTWFTDGSSKYQGQLRHWKGVSFNPVTKQLLTTTGKGESSQYAELYAVWQAIRLEQGQQCHIFTDSWAVANGMTTWMMKWKKDNWTIHNKEVWGARLWQDILEWANTTVITVYHVDAHVVKDTLDTVFNSIADSASKLTETELAEEQNSSTPHVVVMETDVASEMAMATWAHQKSGHLGEKGTIRWAHDRGIHCTVDMVKTVISNCHLCKLALTSAQQMPPIFGKIARGRLPGQIWQIDYIGPLPLSKGCQYVCTMVDTYSGLLVAYPCRKANQENTIRALGLITLYYGHPLEIQSDRGTHFTGNMIRDWINDNNVQWRLHVAYHPQASGLIERMNGLLKTQLKRLGYQSLRRWRENLTEALQILNNRPIASHTTPLNRMLYSTLEASDKICTLQFWTVRPGVQLPIRATDGSAGLDVYCPNECKLDPQIVKPIQTGLGVLIPKGYYGQICPQSSLALKGVTIMGGVIDSDYRGEIGILLLNLGKEAIILQKGDRVAQLITIAIKMEAPQLIDKPLHHYGRSEPGFGAANVIKAGSNMEVYHHSIFGMVRTNCNNASEE</sequence>
<dbReference type="InterPro" id="IPR036397">
    <property type="entry name" value="RNaseH_sf"/>
</dbReference>
<dbReference type="GO" id="GO:0000287">
    <property type="term" value="F:magnesium ion binding"/>
    <property type="evidence" value="ECO:0007669"/>
    <property type="project" value="InterPro"/>
</dbReference>
<dbReference type="InterPro" id="IPR033704">
    <property type="entry name" value="dUTPase_trimeric"/>
</dbReference>
<dbReference type="InterPro" id="IPR002156">
    <property type="entry name" value="RNaseH_domain"/>
</dbReference>
<dbReference type="InterPro" id="IPR001995">
    <property type="entry name" value="Peptidase_A2_cat"/>
</dbReference>
<dbReference type="InterPro" id="IPR018061">
    <property type="entry name" value="Retropepsins"/>
</dbReference>
<dbReference type="PROSITE" id="PS00141">
    <property type="entry name" value="ASP_PROTEASE"/>
    <property type="match status" value="1"/>
</dbReference>
<dbReference type="NCBIfam" id="TIGR00576">
    <property type="entry name" value="dut"/>
    <property type="match status" value="1"/>
</dbReference>
<dbReference type="FunFam" id="3.30.70.270:FF:000020">
    <property type="entry name" value="Transposon Tf2-6 polyprotein-like Protein"/>
    <property type="match status" value="1"/>
</dbReference>
<dbReference type="UniPathway" id="UPA00610">
    <property type="reaction ID" value="UER00666"/>
</dbReference>
<reference evidence="21" key="1">
    <citation type="submission" date="2025-08" db="UniProtKB">
        <authorList>
            <consortium name="RefSeq"/>
        </authorList>
    </citation>
    <scope>IDENTIFICATION</scope>
</reference>
<dbReference type="Pfam" id="PF00078">
    <property type="entry name" value="RVT_1"/>
    <property type="match status" value="1"/>
</dbReference>
<dbReference type="InterPro" id="IPR036157">
    <property type="entry name" value="dUTPase-like_sf"/>
</dbReference>
<dbReference type="Proteomes" id="UP000515159">
    <property type="component" value="Chromosome 5"/>
</dbReference>
<keyword evidence="11" id="KW-0229">DNA integration</keyword>
<evidence type="ECO:0000256" key="1">
    <source>
        <dbReference type="ARBA" id="ARBA00005142"/>
    </source>
</evidence>
<comment type="similarity">
    <text evidence="2">Belongs to the beta type-B retroviral polymerase family. HERV class-II K(HML-2) pol subfamily.</text>
</comment>
<name>A0A6P8RFB7_GEOSA</name>
<evidence type="ECO:0000256" key="6">
    <source>
        <dbReference type="ARBA" id="ARBA00022722"/>
    </source>
</evidence>
<dbReference type="GO" id="GO:0004190">
    <property type="term" value="F:aspartic-type endopeptidase activity"/>
    <property type="evidence" value="ECO:0007669"/>
    <property type="project" value="InterPro"/>
</dbReference>
<dbReference type="PANTHER" id="PTHR33064">
    <property type="entry name" value="POL PROTEIN"/>
    <property type="match status" value="1"/>
</dbReference>
<keyword evidence="20" id="KW-1185">Reference proteome</keyword>
<feature type="domain" description="Integrase catalytic" evidence="19">
    <location>
        <begin position="1266"/>
        <end position="1422"/>
    </location>
</feature>
<dbReference type="GeneID" id="117360394"/>
<evidence type="ECO:0000256" key="10">
    <source>
        <dbReference type="ARBA" id="ARBA00022884"/>
    </source>
</evidence>
<evidence type="ECO:0000256" key="11">
    <source>
        <dbReference type="ARBA" id="ARBA00022908"/>
    </source>
</evidence>
<evidence type="ECO:0000256" key="2">
    <source>
        <dbReference type="ARBA" id="ARBA00010879"/>
    </source>
</evidence>
<dbReference type="FunCoup" id="A0A6P8RFB7">
    <property type="interactions" value="64"/>
</dbReference>
<evidence type="ECO:0000259" key="19">
    <source>
        <dbReference type="PROSITE" id="PS50994"/>
    </source>
</evidence>
<evidence type="ECO:0000256" key="13">
    <source>
        <dbReference type="ARBA" id="ARBA00023080"/>
    </source>
</evidence>
<dbReference type="Pfam" id="PF00692">
    <property type="entry name" value="dUTPase"/>
    <property type="match status" value="1"/>
</dbReference>
<evidence type="ECO:0000256" key="9">
    <source>
        <dbReference type="ARBA" id="ARBA00022842"/>
    </source>
</evidence>
<dbReference type="SUPFAM" id="SSF56672">
    <property type="entry name" value="DNA/RNA polymerases"/>
    <property type="match status" value="1"/>
</dbReference>
<evidence type="ECO:0000256" key="14">
    <source>
        <dbReference type="ARBA" id="ARBA00023172"/>
    </source>
</evidence>
<dbReference type="CDD" id="cd00303">
    <property type="entry name" value="retropepsin_like"/>
    <property type="match status" value="1"/>
</dbReference>
<dbReference type="SUPFAM" id="SSF50630">
    <property type="entry name" value="Acid proteases"/>
    <property type="match status" value="1"/>
</dbReference>
<dbReference type="SUPFAM" id="SSF53098">
    <property type="entry name" value="Ribonuclease H-like"/>
    <property type="match status" value="2"/>
</dbReference>
<keyword evidence="4" id="KW-0808">Transferase</keyword>